<sequence length="258" mass="28563">MLLELLDRLRRLIATAVCFTTFGVGGLLLWFVVFPLLSLLVRDRLRQSVLARRMIHHLFRFFVGLMRTLGVLSYEVHGLDKLQRSGLLILANHPSLIDVVFLIALTPRADCVVKAALQHNPFTRAAVRTAGYIHNETGPAMVGDCIATLQRGNHLIIFPEGTRSVVGQALQLQRGAANVAVRGGVDVTPVVIRCQPSTLTKGEPWWRIPARRPHFIFRIQDDLSVAAVTQGCTSDALAARRLTDYLADYFAKETACDG</sequence>
<evidence type="ECO:0000256" key="3">
    <source>
        <dbReference type="ARBA" id="ARBA00023315"/>
    </source>
</evidence>
<evidence type="ECO:0000259" key="5">
    <source>
        <dbReference type="SMART" id="SM00563"/>
    </source>
</evidence>
<feature type="transmembrane region" description="Helical" evidence="4">
    <location>
        <begin position="12"/>
        <end position="37"/>
    </location>
</feature>
<keyword evidence="2 6" id="KW-0808">Transferase</keyword>
<dbReference type="EMBL" id="RSED01000004">
    <property type="protein sequence ID" value="RRS05149.1"/>
    <property type="molecule type" value="Genomic_DNA"/>
</dbReference>
<dbReference type="GO" id="GO:0006654">
    <property type="term" value="P:phosphatidic acid biosynthetic process"/>
    <property type="evidence" value="ECO:0007669"/>
    <property type="project" value="TreeGrafter"/>
</dbReference>
<evidence type="ECO:0000313" key="7">
    <source>
        <dbReference type="Proteomes" id="UP000269265"/>
    </source>
</evidence>
<accession>A0A426VE72</accession>
<gene>
    <name evidence="6" type="ORF">EIP75_06160</name>
</gene>
<feature type="domain" description="Phospholipid/glycerol acyltransferase" evidence="5">
    <location>
        <begin position="87"/>
        <end position="195"/>
    </location>
</feature>
<keyword evidence="4" id="KW-1133">Transmembrane helix</keyword>
<evidence type="ECO:0000313" key="6">
    <source>
        <dbReference type="EMBL" id="RRS05149.1"/>
    </source>
</evidence>
<protein>
    <submittedName>
        <fullName evidence="6">1-acyl-sn-glycerol-3-phosphate acyltransferase</fullName>
    </submittedName>
</protein>
<dbReference type="Proteomes" id="UP000269265">
    <property type="component" value="Unassembled WGS sequence"/>
</dbReference>
<evidence type="ECO:0000256" key="1">
    <source>
        <dbReference type="ARBA" id="ARBA00005189"/>
    </source>
</evidence>
<keyword evidence="4" id="KW-0812">Transmembrane</keyword>
<dbReference type="OrthoDB" id="9812274at2"/>
<dbReference type="AlphaFoldDB" id="A0A426VE72"/>
<dbReference type="InterPro" id="IPR002123">
    <property type="entry name" value="Plipid/glycerol_acylTrfase"/>
</dbReference>
<keyword evidence="7" id="KW-1185">Reference proteome</keyword>
<dbReference type="SMART" id="SM00563">
    <property type="entry name" value="PlsC"/>
    <property type="match status" value="1"/>
</dbReference>
<dbReference type="Pfam" id="PF01553">
    <property type="entry name" value="Acyltransferase"/>
    <property type="match status" value="1"/>
</dbReference>
<keyword evidence="3 6" id="KW-0012">Acyltransferase</keyword>
<dbReference type="SUPFAM" id="SSF69593">
    <property type="entry name" value="Glycerol-3-phosphate (1)-acyltransferase"/>
    <property type="match status" value="1"/>
</dbReference>
<keyword evidence="4" id="KW-0472">Membrane</keyword>
<comment type="pathway">
    <text evidence="1">Lipid metabolism.</text>
</comment>
<dbReference type="GO" id="GO:0003841">
    <property type="term" value="F:1-acylglycerol-3-phosphate O-acyltransferase activity"/>
    <property type="evidence" value="ECO:0007669"/>
    <property type="project" value="TreeGrafter"/>
</dbReference>
<comment type="caution">
    <text evidence="6">The sequence shown here is derived from an EMBL/GenBank/DDBJ whole genome shotgun (WGS) entry which is preliminary data.</text>
</comment>
<name>A0A426VE72_9BURK</name>
<dbReference type="PANTHER" id="PTHR10434:SF66">
    <property type="entry name" value="PHOSPHOLIPID_GLYCEROL ACYLTRANSFERASE DOMAIN-CONTAINING PROTEIN"/>
    <property type="match status" value="1"/>
</dbReference>
<organism evidence="6 7">
    <name type="scientific">Aquabacterium soli</name>
    <dbReference type="NCBI Taxonomy" id="2493092"/>
    <lineage>
        <taxon>Bacteria</taxon>
        <taxon>Pseudomonadati</taxon>
        <taxon>Pseudomonadota</taxon>
        <taxon>Betaproteobacteria</taxon>
        <taxon>Burkholderiales</taxon>
        <taxon>Aquabacterium</taxon>
    </lineage>
</organism>
<evidence type="ECO:0000256" key="2">
    <source>
        <dbReference type="ARBA" id="ARBA00022679"/>
    </source>
</evidence>
<reference evidence="6 7" key="1">
    <citation type="submission" date="2018-12" db="EMBL/GenBank/DDBJ databases">
        <title>The whole draft genome of Aquabacterium sp. SJQ9.</title>
        <authorList>
            <person name="Sun L."/>
            <person name="Gao X."/>
            <person name="Chen W."/>
            <person name="Huang K."/>
        </authorList>
    </citation>
    <scope>NUCLEOTIDE SEQUENCE [LARGE SCALE GENOMIC DNA]</scope>
    <source>
        <strain evidence="6 7">SJQ9</strain>
    </source>
</reference>
<proteinExistence type="predicted"/>
<dbReference type="CDD" id="cd07989">
    <property type="entry name" value="LPLAT_AGPAT-like"/>
    <property type="match status" value="1"/>
</dbReference>
<evidence type="ECO:0000256" key="4">
    <source>
        <dbReference type="SAM" id="Phobius"/>
    </source>
</evidence>
<dbReference type="RefSeq" id="WP_125242368.1">
    <property type="nucleotide sequence ID" value="NZ_RSED01000004.1"/>
</dbReference>
<dbReference type="PANTHER" id="PTHR10434">
    <property type="entry name" value="1-ACYL-SN-GLYCEROL-3-PHOSPHATE ACYLTRANSFERASE"/>
    <property type="match status" value="1"/>
</dbReference>